<dbReference type="SUPFAM" id="SSF110581">
    <property type="entry name" value="Indigoidine synthase A-like"/>
    <property type="match status" value="1"/>
</dbReference>
<keyword evidence="6" id="KW-0808">Transferase</keyword>
<keyword evidence="5" id="KW-0326">Glycosidase</keyword>
<gene>
    <name evidence="6" type="ORF">PAC_00222</name>
</gene>
<dbReference type="PANTHER" id="PTHR42909">
    <property type="entry name" value="ZGC:136858"/>
    <property type="match status" value="1"/>
</dbReference>
<dbReference type="Pfam" id="PF04227">
    <property type="entry name" value="Indigoidine_A"/>
    <property type="match status" value="1"/>
</dbReference>
<proteinExistence type="inferred from homology"/>
<keyword evidence="6" id="KW-0418">Kinase</keyword>
<dbReference type="GO" id="GO:0004730">
    <property type="term" value="F:pseudouridylate synthase activity"/>
    <property type="evidence" value="ECO:0007669"/>
    <property type="project" value="InterPro"/>
</dbReference>
<name>A0A1L7WC38_9HELO</name>
<reference evidence="6 7" key="1">
    <citation type="submission" date="2016-03" db="EMBL/GenBank/DDBJ databases">
        <authorList>
            <person name="Ploux O."/>
        </authorList>
    </citation>
    <scope>NUCLEOTIDE SEQUENCE [LARGE SCALE GENOMIC DNA]</scope>
    <source>
        <strain evidence="6 7">UAMH 11012</strain>
    </source>
</reference>
<dbReference type="HAMAP" id="MF_01876">
    <property type="entry name" value="PsiMP_glycosidase"/>
    <property type="match status" value="1"/>
</dbReference>
<keyword evidence="4" id="KW-0456">Lyase</keyword>
<evidence type="ECO:0000256" key="4">
    <source>
        <dbReference type="ARBA" id="ARBA00023239"/>
    </source>
</evidence>
<dbReference type="STRING" id="576137.A0A1L7WC38"/>
<dbReference type="AlphaFoldDB" id="A0A1L7WC38"/>
<dbReference type="OrthoDB" id="198885at2759"/>
<dbReference type="GO" id="GO:0046872">
    <property type="term" value="F:metal ion binding"/>
    <property type="evidence" value="ECO:0007669"/>
    <property type="project" value="UniProtKB-KW"/>
</dbReference>
<evidence type="ECO:0000256" key="5">
    <source>
        <dbReference type="ARBA" id="ARBA00023295"/>
    </source>
</evidence>
<dbReference type="GO" id="GO:0005737">
    <property type="term" value="C:cytoplasm"/>
    <property type="evidence" value="ECO:0007669"/>
    <property type="project" value="TreeGrafter"/>
</dbReference>
<keyword evidence="3" id="KW-0464">Manganese</keyword>
<evidence type="ECO:0000313" key="7">
    <source>
        <dbReference type="Proteomes" id="UP000184330"/>
    </source>
</evidence>
<evidence type="ECO:0000256" key="3">
    <source>
        <dbReference type="ARBA" id="ARBA00023211"/>
    </source>
</evidence>
<dbReference type="InterPro" id="IPR029056">
    <property type="entry name" value="Ribokinase-like"/>
</dbReference>
<evidence type="ECO:0000256" key="1">
    <source>
        <dbReference type="ARBA" id="ARBA00022723"/>
    </source>
</evidence>
<dbReference type="InterPro" id="IPR007342">
    <property type="entry name" value="PsuG"/>
</dbReference>
<dbReference type="SUPFAM" id="SSF53613">
    <property type="entry name" value="Ribokinase-like"/>
    <property type="match status" value="1"/>
</dbReference>
<dbReference type="CDD" id="cd01941">
    <property type="entry name" value="YeiC_kinase_like"/>
    <property type="match status" value="1"/>
</dbReference>
<dbReference type="PANTHER" id="PTHR42909:SF1">
    <property type="entry name" value="CARBOHYDRATE KINASE PFKB DOMAIN-CONTAINING PROTEIN"/>
    <property type="match status" value="1"/>
</dbReference>
<dbReference type="GO" id="GO:0016301">
    <property type="term" value="F:kinase activity"/>
    <property type="evidence" value="ECO:0007669"/>
    <property type="project" value="UniProtKB-KW"/>
</dbReference>
<dbReference type="EMBL" id="FJOG01000001">
    <property type="protein sequence ID" value="CZR50350.1"/>
    <property type="molecule type" value="Genomic_DNA"/>
</dbReference>
<dbReference type="Gene3D" id="3.40.1190.20">
    <property type="match status" value="1"/>
</dbReference>
<protein>
    <submittedName>
        <fullName evidence="6">Related to carbohydrate kinase, contains PfkB domain</fullName>
    </submittedName>
</protein>
<sequence length="847" mass="90962">MILLLNSTKHPLLRVSSRTSLPTAQIHRPFVSLQGGQYLRPSAAAIPLAGFNAQSTPNFHISDEVYTALKEGRPVVALETTIYTHGFPYPDNVALALDLEKIVREHGAVPATIGILEGVARVGLTDAEITSLASTAGDPTTMKVSRRDLPYILGMGLAGKKLNGGTTVSGTMILASKAGIRVFGTGGLGGVHRGAESTMDISADLTELGRTPVAVISSGCKSFLDIPKTLEFLETQGVTVCTFADGRTGQIDFPAFYTRESGLKSPMVVQNAKEAAAIIRAQELLHLPASKRSGIHFANPIPVEYSIPKAEIDVAINQAVKEAAEQGFHGHANTPFILSRIKELTKGNSIPANRALIESNVAMAARVAVELARFTEHNISDNALAKPSKISITSSQASVKEYEQEITTALGDEVKVSAVDIPEMQADIIVLGSVAIDLSCNYSPDSRRQGAPSTTDVSPEMYTSNVAKIIPTIGGVGHNVALAAQRAGGYPVSLRSLVAKDLAGTSILSALKDEGLDPSNIISLPVSSKIHGKSIENHTAQYVAVNDTDKNLVMAMADMSLFSNVSGIKDTLKRRLITYPLPRDTWIVIDANWSPSILKAFLCTRINEKIVFEPVSVPKAGGIFEPTDCHNKRYRPGVFPNHDIHLSTPNQYELAAMHAAAKRYDFFESQEWWQVIDALGIPSSGARDRFVSITNHKMTDEGIPLQTIQLLPYIPKILTKLGAEGVLLTELLLPEDPRLTDRESAPYILSRNNNGTNEVGGVYMRLFPPTEVVQEGIVSVNGVGDTFLGVIVAGLAQGCKLDEKLIDVAQRGAVLTLMSKESVSPDLGTLTENLKSLAEEELIGHQD</sequence>
<dbReference type="Proteomes" id="UP000184330">
    <property type="component" value="Unassembled WGS sequence"/>
</dbReference>
<accession>A0A1L7WC38</accession>
<dbReference type="Gene3D" id="3.40.1790.10">
    <property type="entry name" value="Indigoidine synthase domain"/>
    <property type="match status" value="1"/>
</dbReference>
<organism evidence="6 7">
    <name type="scientific">Phialocephala subalpina</name>
    <dbReference type="NCBI Taxonomy" id="576137"/>
    <lineage>
        <taxon>Eukaryota</taxon>
        <taxon>Fungi</taxon>
        <taxon>Dikarya</taxon>
        <taxon>Ascomycota</taxon>
        <taxon>Pezizomycotina</taxon>
        <taxon>Leotiomycetes</taxon>
        <taxon>Helotiales</taxon>
        <taxon>Mollisiaceae</taxon>
        <taxon>Phialocephala</taxon>
        <taxon>Phialocephala fortinii species complex</taxon>
    </lineage>
</organism>
<keyword evidence="2" id="KW-0378">Hydrolase</keyword>
<dbReference type="GO" id="GO:0016798">
    <property type="term" value="F:hydrolase activity, acting on glycosyl bonds"/>
    <property type="evidence" value="ECO:0007669"/>
    <property type="project" value="UniProtKB-KW"/>
</dbReference>
<keyword evidence="1" id="KW-0479">Metal-binding</keyword>
<keyword evidence="7" id="KW-1185">Reference proteome</keyword>
<dbReference type="InterPro" id="IPR022830">
    <property type="entry name" value="Indigdn_synthA-like"/>
</dbReference>
<evidence type="ECO:0000313" key="6">
    <source>
        <dbReference type="EMBL" id="CZR50350.1"/>
    </source>
</evidence>
<evidence type="ECO:0000256" key="2">
    <source>
        <dbReference type="ARBA" id="ARBA00022801"/>
    </source>
</evidence>